<evidence type="ECO:0000256" key="2">
    <source>
        <dbReference type="ARBA" id="ARBA00022490"/>
    </source>
</evidence>
<dbReference type="InterPro" id="IPR000182">
    <property type="entry name" value="GNAT_dom"/>
</dbReference>
<reference evidence="7" key="2">
    <citation type="submission" date="2021-08" db="EMBL/GenBank/DDBJ databases">
        <authorList>
            <person name="Dalcin Martins P."/>
        </authorList>
    </citation>
    <scope>NUCLEOTIDE SEQUENCE</scope>
    <source>
        <strain evidence="7">MAG_39</strain>
    </source>
</reference>
<sequence>MSEKDVPIIADIERMTYTMPWSDTSFYSEVYSRYSLTRVAELDGKIIGYICVRQIADECHLLNLTVHPDFRRRGIATLLFTDILKDLKESGGRFLYLEVRASNHDARRLYEKFGFKMVGIRKNYYIRPEENALIMMMEIGPPSPA</sequence>
<dbReference type="SUPFAM" id="SSF55729">
    <property type="entry name" value="Acyl-CoA N-acyltransferases (Nat)"/>
    <property type="match status" value="1"/>
</dbReference>
<dbReference type="Gene3D" id="3.40.630.30">
    <property type="match status" value="1"/>
</dbReference>
<dbReference type="InterPro" id="IPR016181">
    <property type="entry name" value="Acyl_CoA_acyltransferase"/>
</dbReference>
<gene>
    <name evidence="7" type="primary">rimI</name>
    <name evidence="7" type="ORF">K8I29_17305</name>
</gene>
<dbReference type="GO" id="GO:0005840">
    <property type="term" value="C:ribosome"/>
    <property type="evidence" value="ECO:0007669"/>
    <property type="project" value="UniProtKB-KW"/>
</dbReference>
<dbReference type="AlphaFoldDB" id="A0A953M2Y0"/>
<feature type="domain" description="N-acetyltransferase" evidence="6">
    <location>
        <begin position="1"/>
        <end position="140"/>
    </location>
</feature>
<dbReference type="PANTHER" id="PTHR43420:SF44">
    <property type="entry name" value="ACETYLTRANSFERASE YPEA"/>
    <property type="match status" value="1"/>
</dbReference>
<evidence type="ECO:0000256" key="3">
    <source>
        <dbReference type="ARBA" id="ARBA00022679"/>
    </source>
</evidence>
<keyword evidence="7" id="KW-0689">Ribosomal protein</keyword>
<organism evidence="7 8">
    <name type="scientific">Candidatus Nitrobium versatile</name>
    <dbReference type="NCBI Taxonomy" id="2884831"/>
    <lineage>
        <taxon>Bacteria</taxon>
        <taxon>Pseudomonadati</taxon>
        <taxon>Nitrospirota</taxon>
        <taxon>Nitrospiria</taxon>
        <taxon>Nitrospirales</taxon>
        <taxon>Nitrospiraceae</taxon>
        <taxon>Candidatus Nitrobium</taxon>
    </lineage>
</organism>
<evidence type="ECO:0000256" key="4">
    <source>
        <dbReference type="ARBA" id="ARBA00023315"/>
    </source>
</evidence>
<dbReference type="InterPro" id="IPR006464">
    <property type="entry name" value="AcTrfase_RimI/Ard1"/>
</dbReference>
<dbReference type="EC" id="2.3.1.266" evidence="5"/>
<dbReference type="CDD" id="cd04301">
    <property type="entry name" value="NAT_SF"/>
    <property type="match status" value="1"/>
</dbReference>
<evidence type="ECO:0000313" key="8">
    <source>
        <dbReference type="Proteomes" id="UP000705867"/>
    </source>
</evidence>
<dbReference type="Pfam" id="PF00583">
    <property type="entry name" value="Acetyltransf_1"/>
    <property type="match status" value="1"/>
</dbReference>
<dbReference type="NCBIfam" id="TIGR01575">
    <property type="entry name" value="rimI"/>
    <property type="match status" value="1"/>
</dbReference>
<dbReference type="Proteomes" id="UP000705867">
    <property type="component" value="Unassembled WGS sequence"/>
</dbReference>
<dbReference type="PROSITE" id="PS51186">
    <property type="entry name" value="GNAT"/>
    <property type="match status" value="1"/>
</dbReference>
<comment type="similarity">
    <text evidence="1 5">Belongs to the acetyltransferase family. RimI subfamily.</text>
</comment>
<accession>A0A953M2Y0</accession>
<reference evidence="7" key="1">
    <citation type="journal article" date="2021" name="bioRxiv">
        <title>Unraveling nitrogen, sulfur and carbon metabolic pathways and microbial community transcriptional responses to substrate deprivation and toxicity stresses in a bioreactor mimicking anoxic brackish coastal sediment conditions.</title>
        <authorList>
            <person name="Martins P.D."/>
            <person name="Echeveste M.J."/>
            <person name="Arshad A."/>
            <person name="Kurth J."/>
            <person name="Ouboter H."/>
            <person name="Jetten M.S.M."/>
            <person name="Welte C.U."/>
        </authorList>
    </citation>
    <scope>NUCLEOTIDE SEQUENCE</scope>
    <source>
        <strain evidence="7">MAG_39</strain>
    </source>
</reference>
<dbReference type="GO" id="GO:0005737">
    <property type="term" value="C:cytoplasm"/>
    <property type="evidence" value="ECO:0007669"/>
    <property type="project" value="UniProtKB-SubCell"/>
</dbReference>
<dbReference type="GO" id="GO:0008999">
    <property type="term" value="F:protein-N-terminal-alanine acetyltransferase activity"/>
    <property type="evidence" value="ECO:0007669"/>
    <property type="project" value="UniProtKB-EC"/>
</dbReference>
<evidence type="ECO:0000256" key="1">
    <source>
        <dbReference type="ARBA" id="ARBA00005395"/>
    </source>
</evidence>
<comment type="catalytic activity">
    <reaction evidence="5">
        <text>N-terminal L-alanyl-[ribosomal protein bS18] + acetyl-CoA = N-terminal N(alpha)-acetyl-L-alanyl-[ribosomal protein bS18] + CoA + H(+)</text>
        <dbReference type="Rhea" id="RHEA:43756"/>
        <dbReference type="Rhea" id="RHEA-COMP:10676"/>
        <dbReference type="Rhea" id="RHEA-COMP:10677"/>
        <dbReference type="ChEBI" id="CHEBI:15378"/>
        <dbReference type="ChEBI" id="CHEBI:57287"/>
        <dbReference type="ChEBI" id="CHEBI:57288"/>
        <dbReference type="ChEBI" id="CHEBI:64718"/>
        <dbReference type="ChEBI" id="CHEBI:83683"/>
        <dbReference type="EC" id="2.3.1.266"/>
    </reaction>
</comment>
<evidence type="ECO:0000259" key="6">
    <source>
        <dbReference type="PROSITE" id="PS51186"/>
    </source>
</evidence>
<comment type="caution">
    <text evidence="7">The sequence shown here is derived from an EMBL/GenBank/DDBJ whole genome shotgun (WGS) entry which is preliminary data.</text>
</comment>
<keyword evidence="2 5" id="KW-0963">Cytoplasm</keyword>
<keyword evidence="3 7" id="KW-0808">Transferase</keyword>
<protein>
    <recommendedName>
        <fullName evidence="5">[Ribosomal protein bS18]-alanine N-acetyltransferase</fullName>
        <ecNumber evidence="5">2.3.1.266</ecNumber>
    </recommendedName>
</protein>
<comment type="subcellular location">
    <subcellularLocation>
        <location evidence="5">Cytoplasm</location>
    </subcellularLocation>
</comment>
<comment type="function">
    <text evidence="5">Acetylates the N-terminal alanine of ribosomal protein bS18.</text>
</comment>
<dbReference type="PANTHER" id="PTHR43420">
    <property type="entry name" value="ACETYLTRANSFERASE"/>
    <property type="match status" value="1"/>
</dbReference>
<evidence type="ECO:0000313" key="7">
    <source>
        <dbReference type="EMBL" id="MBZ0157958.1"/>
    </source>
</evidence>
<name>A0A953M2Y0_9BACT</name>
<dbReference type="InterPro" id="IPR050680">
    <property type="entry name" value="YpeA/RimI_acetyltransf"/>
</dbReference>
<keyword evidence="7" id="KW-0687">Ribonucleoprotein</keyword>
<dbReference type="EMBL" id="JAIOIV010000132">
    <property type="protein sequence ID" value="MBZ0157958.1"/>
    <property type="molecule type" value="Genomic_DNA"/>
</dbReference>
<keyword evidence="4 7" id="KW-0012">Acyltransferase</keyword>
<proteinExistence type="inferred from homology"/>
<evidence type="ECO:0000256" key="5">
    <source>
        <dbReference type="RuleBase" id="RU363094"/>
    </source>
</evidence>